<evidence type="ECO:0000313" key="1">
    <source>
        <dbReference type="EMBL" id="KAF2874598.1"/>
    </source>
</evidence>
<dbReference type="AlphaFoldDB" id="A0A7C8MBV1"/>
<dbReference type="EMBL" id="JAADJZ010000006">
    <property type="protein sequence ID" value="KAF2874598.1"/>
    <property type="molecule type" value="Genomic_DNA"/>
</dbReference>
<keyword evidence="2" id="KW-1185">Reference proteome</keyword>
<dbReference type="OrthoDB" id="4135672at2759"/>
<evidence type="ECO:0000313" key="2">
    <source>
        <dbReference type="Proteomes" id="UP000481861"/>
    </source>
</evidence>
<organism evidence="1 2">
    <name type="scientific">Massariosphaeria phaeospora</name>
    <dbReference type="NCBI Taxonomy" id="100035"/>
    <lineage>
        <taxon>Eukaryota</taxon>
        <taxon>Fungi</taxon>
        <taxon>Dikarya</taxon>
        <taxon>Ascomycota</taxon>
        <taxon>Pezizomycotina</taxon>
        <taxon>Dothideomycetes</taxon>
        <taxon>Pleosporomycetidae</taxon>
        <taxon>Pleosporales</taxon>
        <taxon>Pleosporales incertae sedis</taxon>
        <taxon>Massariosphaeria</taxon>
    </lineage>
</organism>
<protein>
    <submittedName>
        <fullName evidence="1">Uncharacterized protein</fullName>
    </submittedName>
</protein>
<comment type="caution">
    <text evidence="1">The sequence shown here is derived from an EMBL/GenBank/DDBJ whole genome shotgun (WGS) entry which is preliminary data.</text>
</comment>
<dbReference type="Pfam" id="PF20174">
    <property type="entry name" value="DUF6540"/>
    <property type="match status" value="1"/>
</dbReference>
<sequence length="120" mass="13199">MSYNVLLVESLGAPRNHQVIFIELSPGGAGYIFQVTGDIQTGMTFGHREEKEPEESVTFVGTIVVADFDRIQSIVESVAPPAKQFDGPRRIDPTKPLRRCQEWTAEAIQALENAGVLRTG</sequence>
<dbReference type="Proteomes" id="UP000481861">
    <property type="component" value="Unassembled WGS sequence"/>
</dbReference>
<reference evidence="1 2" key="1">
    <citation type="submission" date="2020-01" db="EMBL/GenBank/DDBJ databases">
        <authorList>
            <consortium name="DOE Joint Genome Institute"/>
            <person name="Haridas S."/>
            <person name="Albert R."/>
            <person name="Binder M."/>
            <person name="Bloem J."/>
            <person name="Labutti K."/>
            <person name="Salamov A."/>
            <person name="Andreopoulos B."/>
            <person name="Baker S.E."/>
            <person name="Barry K."/>
            <person name="Bills G."/>
            <person name="Bluhm B.H."/>
            <person name="Cannon C."/>
            <person name="Castanera R."/>
            <person name="Culley D.E."/>
            <person name="Daum C."/>
            <person name="Ezra D."/>
            <person name="Gonzalez J.B."/>
            <person name="Henrissat B."/>
            <person name="Kuo A."/>
            <person name="Liang C."/>
            <person name="Lipzen A."/>
            <person name="Lutzoni F."/>
            <person name="Magnuson J."/>
            <person name="Mondo S."/>
            <person name="Nolan M."/>
            <person name="Ohm R."/>
            <person name="Pangilinan J."/>
            <person name="Park H.-J.H."/>
            <person name="Ramirez L."/>
            <person name="Alfaro M."/>
            <person name="Sun H."/>
            <person name="Tritt A."/>
            <person name="Yoshinaga Y."/>
            <person name="Zwiers L.-H.L."/>
            <person name="Turgeon B.G."/>
            <person name="Goodwin S.B."/>
            <person name="Spatafora J.W."/>
            <person name="Crous P.W."/>
            <person name="Grigoriev I.V."/>
        </authorList>
    </citation>
    <scope>NUCLEOTIDE SEQUENCE [LARGE SCALE GENOMIC DNA]</scope>
    <source>
        <strain evidence="1 2">CBS 611.86</strain>
    </source>
</reference>
<proteinExistence type="predicted"/>
<dbReference type="InterPro" id="IPR046670">
    <property type="entry name" value="DUF6540"/>
</dbReference>
<accession>A0A7C8MBV1</accession>
<name>A0A7C8MBV1_9PLEO</name>
<gene>
    <name evidence="1" type="ORF">BDV95DRAFT_566534</name>
</gene>